<dbReference type="EMBL" id="PFCJ01000017">
    <property type="protein sequence ID" value="PIR72353.1"/>
    <property type="molecule type" value="Genomic_DNA"/>
</dbReference>
<evidence type="ECO:0000256" key="1">
    <source>
        <dbReference type="SAM" id="Phobius"/>
    </source>
</evidence>
<keyword evidence="1" id="KW-1133">Transmembrane helix</keyword>
<evidence type="ECO:0000313" key="2">
    <source>
        <dbReference type="EMBL" id="PIR72353.1"/>
    </source>
</evidence>
<protein>
    <submittedName>
        <fullName evidence="2">Uncharacterized protein</fullName>
    </submittedName>
</protein>
<feature type="transmembrane region" description="Helical" evidence="1">
    <location>
        <begin position="70"/>
        <end position="89"/>
    </location>
</feature>
<reference evidence="3" key="1">
    <citation type="submission" date="2017-09" db="EMBL/GenBank/DDBJ databases">
        <title>Depth-based differentiation of microbial function through sediment-hosted aquifers and enrichment of novel symbionts in the deep terrestrial subsurface.</title>
        <authorList>
            <person name="Probst A.J."/>
            <person name="Ladd B."/>
            <person name="Jarett J.K."/>
            <person name="Geller-Mcgrath D.E."/>
            <person name="Sieber C.M.K."/>
            <person name="Emerson J.B."/>
            <person name="Anantharaman K."/>
            <person name="Thomas B.C."/>
            <person name="Malmstrom R."/>
            <person name="Stieglmeier M."/>
            <person name="Klingl A."/>
            <person name="Woyke T."/>
            <person name="Ryan C.M."/>
            <person name="Banfield J.F."/>
        </authorList>
    </citation>
    <scope>NUCLEOTIDE SEQUENCE [LARGE SCALE GENOMIC DNA]</scope>
</reference>
<sequence length="177" mass="20204">MKVLTFAKQNIKKIFYCLLFTFLILLFLLWLSSLTEQTLSCKNSSGSASVYVFPNFVYQITDYIKSNEHIIGNIVLALTAILIIFALVQKGTPRIIAIIFIIVFVLLNIVSIDIVRPKAYDASRMAELSEVRVALEYYYFDNDEKYPGLSGSNQWDILGAFCGEDGLREREYCIENI</sequence>
<keyword evidence="1" id="KW-0812">Transmembrane</keyword>
<dbReference type="AlphaFoldDB" id="A0A2M6NSV2"/>
<gene>
    <name evidence="2" type="ORF">COU42_01675</name>
</gene>
<organism evidence="2 3">
    <name type="scientific">Candidatus Nealsonbacteria bacterium CG10_big_fil_rev_8_21_14_0_10_36_24</name>
    <dbReference type="NCBI Taxonomy" id="1974710"/>
    <lineage>
        <taxon>Bacteria</taxon>
        <taxon>Candidatus Nealsoniibacteriota</taxon>
    </lineage>
</organism>
<comment type="caution">
    <text evidence="2">The sequence shown here is derived from an EMBL/GenBank/DDBJ whole genome shotgun (WGS) entry which is preliminary data.</text>
</comment>
<keyword evidence="1" id="KW-0472">Membrane</keyword>
<evidence type="ECO:0000313" key="3">
    <source>
        <dbReference type="Proteomes" id="UP000228756"/>
    </source>
</evidence>
<name>A0A2M6NSV2_9BACT</name>
<proteinExistence type="predicted"/>
<feature type="transmembrane region" description="Helical" evidence="1">
    <location>
        <begin position="13"/>
        <end position="32"/>
    </location>
</feature>
<accession>A0A2M6NSV2</accession>
<feature type="transmembrane region" description="Helical" evidence="1">
    <location>
        <begin position="95"/>
        <end position="115"/>
    </location>
</feature>
<dbReference type="Proteomes" id="UP000228756">
    <property type="component" value="Unassembled WGS sequence"/>
</dbReference>